<evidence type="ECO:0000256" key="8">
    <source>
        <dbReference type="ARBA" id="ARBA00048617"/>
    </source>
</evidence>
<dbReference type="PANTHER" id="PTHR38042">
    <property type="entry name" value="UROPORPHYRINOGEN-III SYNTHASE, CHLOROPLASTIC"/>
    <property type="match status" value="1"/>
</dbReference>
<dbReference type="SUPFAM" id="SSF69618">
    <property type="entry name" value="HemD-like"/>
    <property type="match status" value="1"/>
</dbReference>
<organism evidence="11 12">
    <name type="scientific">Ottowia thiooxydans</name>
    <dbReference type="NCBI Taxonomy" id="219182"/>
    <lineage>
        <taxon>Bacteria</taxon>
        <taxon>Pseudomonadati</taxon>
        <taxon>Pseudomonadota</taxon>
        <taxon>Betaproteobacteria</taxon>
        <taxon>Burkholderiales</taxon>
        <taxon>Comamonadaceae</taxon>
        <taxon>Ottowia</taxon>
    </lineage>
</organism>
<proteinExistence type="inferred from homology"/>
<keyword evidence="12" id="KW-1185">Reference proteome</keyword>
<dbReference type="EC" id="4.2.1.75" evidence="3 9"/>
<evidence type="ECO:0000256" key="3">
    <source>
        <dbReference type="ARBA" id="ARBA00013109"/>
    </source>
</evidence>
<sequence length="261" mass="28021">MPRLIVTRPAKEGVRWVSDLQGRGLQACALPLICIEPPLETEPLNQAIEKLASYAAVMFVSANAVSGFAHACMQSGHPCMAVLSPRARAWSPGPGTTRALKESGWPDSSIDAPDSHALQFDSESLWEQVQHQATPGQRVLIVRGADAKGQIAGRDWLAARLREAGVHVEEVAAYRRAPPVLDEAQRGLAESAVSDGSIWLFSSSEAISNLRLVLPGQNWAVARALATHERIAHSARQAGFGIVKQVRPTLDDVAASIESFA</sequence>
<keyword evidence="5 9" id="KW-0627">Porphyrin biosynthesis</keyword>
<dbReference type="CDD" id="cd06578">
    <property type="entry name" value="HemD"/>
    <property type="match status" value="1"/>
</dbReference>
<comment type="catalytic activity">
    <reaction evidence="8 9">
        <text>hydroxymethylbilane = uroporphyrinogen III + H2O</text>
        <dbReference type="Rhea" id="RHEA:18965"/>
        <dbReference type="ChEBI" id="CHEBI:15377"/>
        <dbReference type="ChEBI" id="CHEBI:57308"/>
        <dbReference type="ChEBI" id="CHEBI:57845"/>
        <dbReference type="EC" id="4.2.1.75"/>
    </reaction>
</comment>
<dbReference type="Proteomes" id="UP001549320">
    <property type="component" value="Unassembled WGS sequence"/>
</dbReference>
<dbReference type="EMBL" id="JBEPSH010000003">
    <property type="protein sequence ID" value="MET4576368.1"/>
    <property type="molecule type" value="Genomic_DNA"/>
</dbReference>
<dbReference type="Pfam" id="PF02602">
    <property type="entry name" value="HEM4"/>
    <property type="match status" value="1"/>
</dbReference>
<name>A0ABV2Q5Q1_9BURK</name>
<comment type="caution">
    <text evidence="11">The sequence shown here is derived from an EMBL/GenBank/DDBJ whole genome shotgun (WGS) entry which is preliminary data.</text>
</comment>
<evidence type="ECO:0000313" key="11">
    <source>
        <dbReference type="EMBL" id="MET4576368.1"/>
    </source>
</evidence>
<dbReference type="InterPro" id="IPR039793">
    <property type="entry name" value="UROS/Hem4"/>
</dbReference>
<comment type="function">
    <text evidence="6 9">Catalyzes cyclization of the linear tetrapyrrole, hydroxymethylbilane, to the macrocyclic uroporphyrinogen III.</text>
</comment>
<dbReference type="InterPro" id="IPR036108">
    <property type="entry name" value="4pyrrol_syn_uPrphyn_synt_sf"/>
</dbReference>
<gene>
    <name evidence="11" type="ORF">ABIE13_001477</name>
</gene>
<evidence type="ECO:0000256" key="1">
    <source>
        <dbReference type="ARBA" id="ARBA00004772"/>
    </source>
</evidence>
<comment type="pathway">
    <text evidence="1 9">Porphyrin-containing compound metabolism; protoporphyrin-IX biosynthesis; coproporphyrinogen-III from 5-aminolevulinate: step 3/4.</text>
</comment>
<dbReference type="Gene3D" id="3.40.50.10090">
    <property type="match status" value="2"/>
</dbReference>
<evidence type="ECO:0000256" key="5">
    <source>
        <dbReference type="ARBA" id="ARBA00023244"/>
    </source>
</evidence>
<accession>A0ABV2Q5Q1</accession>
<evidence type="ECO:0000313" key="12">
    <source>
        <dbReference type="Proteomes" id="UP001549320"/>
    </source>
</evidence>
<dbReference type="InterPro" id="IPR003754">
    <property type="entry name" value="4pyrrol_synth_uPrphyn_synth"/>
</dbReference>
<dbReference type="RefSeq" id="WP_354442455.1">
    <property type="nucleotide sequence ID" value="NZ_JBEPSH010000003.1"/>
</dbReference>
<evidence type="ECO:0000256" key="6">
    <source>
        <dbReference type="ARBA" id="ARBA00037589"/>
    </source>
</evidence>
<feature type="domain" description="Tetrapyrrole biosynthesis uroporphyrinogen III synthase" evidence="10">
    <location>
        <begin position="16"/>
        <end position="252"/>
    </location>
</feature>
<evidence type="ECO:0000256" key="4">
    <source>
        <dbReference type="ARBA" id="ARBA00023239"/>
    </source>
</evidence>
<keyword evidence="4 9" id="KW-0456">Lyase</keyword>
<comment type="similarity">
    <text evidence="2 9">Belongs to the uroporphyrinogen-III synthase family.</text>
</comment>
<evidence type="ECO:0000256" key="7">
    <source>
        <dbReference type="ARBA" id="ARBA00040167"/>
    </source>
</evidence>
<protein>
    <recommendedName>
        <fullName evidence="7 9">Uroporphyrinogen-III synthase</fullName>
        <ecNumber evidence="3 9">4.2.1.75</ecNumber>
    </recommendedName>
</protein>
<evidence type="ECO:0000256" key="2">
    <source>
        <dbReference type="ARBA" id="ARBA00008133"/>
    </source>
</evidence>
<dbReference type="PANTHER" id="PTHR38042:SF1">
    <property type="entry name" value="UROPORPHYRINOGEN-III SYNTHASE, CHLOROPLASTIC"/>
    <property type="match status" value="1"/>
</dbReference>
<evidence type="ECO:0000259" key="10">
    <source>
        <dbReference type="Pfam" id="PF02602"/>
    </source>
</evidence>
<dbReference type="GO" id="GO:0004852">
    <property type="term" value="F:uroporphyrinogen-III synthase activity"/>
    <property type="evidence" value="ECO:0007669"/>
    <property type="project" value="UniProtKB-EC"/>
</dbReference>
<evidence type="ECO:0000256" key="9">
    <source>
        <dbReference type="RuleBase" id="RU366031"/>
    </source>
</evidence>
<reference evidence="11 12" key="1">
    <citation type="submission" date="2024-06" db="EMBL/GenBank/DDBJ databases">
        <title>Sorghum-associated microbial communities from plants grown in Nebraska, USA.</title>
        <authorList>
            <person name="Schachtman D."/>
        </authorList>
    </citation>
    <scope>NUCLEOTIDE SEQUENCE [LARGE SCALE GENOMIC DNA]</scope>
    <source>
        <strain evidence="11 12">2709</strain>
    </source>
</reference>